<dbReference type="GeneID" id="33569835"/>
<proteinExistence type="predicted"/>
<dbReference type="AlphaFoldDB" id="A0A1Y2GGQ9"/>
<organism evidence="8 9">
    <name type="scientific">Lobosporangium transversale</name>
    <dbReference type="NCBI Taxonomy" id="64571"/>
    <lineage>
        <taxon>Eukaryota</taxon>
        <taxon>Fungi</taxon>
        <taxon>Fungi incertae sedis</taxon>
        <taxon>Mucoromycota</taxon>
        <taxon>Mortierellomycotina</taxon>
        <taxon>Mortierellomycetes</taxon>
        <taxon>Mortierellales</taxon>
        <taxon>Mortierellaceae</taxon>
        <taxon>Lobosporangium</taxon>
    </lineage>
</organism>
<feature type="transmembrane region" description="Helical" evidence="6">
    <location>
        <begin position="75"/>
        <end position="94"/>
    </location>
</feature>
<reference evidence="8 9" key="1">
    <citation type="submission" date="2016-07" db="EMBL/GenBank/DDBJ databases">
        <title>Pervasive Adenine N6-methylation of Active Genes in Fungi.</title>
        <authorList>
            <consortium name="DOE Joint Genome Institute"/>
            <person name="Mondo S.J."/>
            <person name="Dannebaum R.O."/>
            <person name="Kuo R.C."/>
            <person name="Labutti K."/>
            <person name="Haridas S."/>
            <person name="Kuo A."/>
            <person name="Salamov A."/>
            <person name="Ahrendt S.R."/>
            <person name="Lipzen A."/>
            <person name="Sullivan W."/>
            <person name="Andreopoulos W.B."/>
            <person name="Clum A."/>
            <person name="Lindquist E."/>
            <person name="Daum C."/>
            <person name="Ramamoorthy G.K."/>
            <person name="Gryganskyi A."/>
            <person name="Culley D."/>
            <person name="Magnuson J.K."/>
            <person name="James T.Y."/>
            <person name="O'Malley M.A."/>
            <person name="Stajich J.E."/>
            <person name="Spatafora J.W."/>
            <person name="Visel A."/>
            <person name="Grigoriev I.V."/>
        </authorList>
    </citation>
    <scope>NUCLEOTIDE SEQUENCE [LARGE SCALE GENOMIC DNA]</scope>
    <source>
        <strain evidence="8 9">NRRL 3116</strain>
    </source>
</reference>
<accession>A0A1Y2GGQ9</accession>
<comment type="caution">
    <text evidence="8">The sequence shown here is derived from an EMBL/GenBank/DDBJ whole genome shotgun (WGS) entry which is preliminary data.</text>
</comment>
<evidence type="ECO:0000259" key="7">
    <source>
        <dbReference type="Pfam" id="PF00520"/>
    </source>
</evidence>
<dbReference type="InterPro" id="IPR024862">
    <property type="entry name" value="TRPV"/>
</dbReference>
<feature type="transmembrane region" description="Helical" evidence="6">
    <location>
        <begin position="12"/>
        <end position="29"/>
    </location>
</feature>
<sequence length="273" mass="31658">MSRSIYNSIDMFAFLIPMAAAIHQLVVIFNDDQHGNTRLVSFSVLAVFLHMLFELRINQMVCKYVTIIQQATEEIQVFFVIFAVGVVAFTIAMLHLLHACPMGTCERNNDEEYFPIHFLGALSATYFMMGGRYDSVDTEFSTEDWAFHIMMMIFFFFTVILMMNVLIALINVAFSKGDDGWQLAWVESRLRFIEAAENMSYNIPGYRETYNCFPKEIYFAATEEKVEKYKKKQDVKDISNDDKKESKESQELQMIKKLLEQMESKSNSRPANT</sequence>
<dbReference type="GO" id="GO:0005262">
    <property type="term" value="F:calcium channel activity"/>
    <property type="evidence" value="ECO:0007669"/>
    <property type="project" value="TreeGrafter"/>
</dbReference>
<feature type="transmembrane region" description="Helical" evidence="6">
    <location>
        <begin position="145"/>
        <end position="170"/>
    </location>
</feature>
<evidence type="ECO:0000256" key="2">
    <source>
        <dbReference type="ARBA" id="ARBA00022692"/>
    </source>
</evidence>
<dbReference type="PANTHER" id="PTHR10582">
    <property type="entry name" value="TRANSIENT RECEPTOR POTENTIAL ION CHANNEL PROTEIN"/>
    <property type="match status" value="1"/>
</dbReference>
<keyword evidence="4 6" id="KW-1133">Transmembrane helix</keyword>
<dbReference type="PANTHER" id="PTHR10582:SF2">
    <property type="entry name" value="INACTIVE"/>
    <property type="match status" value="1"/>
</dbReference>
<feature type="transmembrane region" description="Helical" evidence="6">
    <location>
        <begin position="114"/>
        <end position="133"/>
    </location>
</feature>
<dbReference type="RefSeq" id="XP_021878800.1">
    <property type="nucleotide sequence ID" value="XM_022027992.1"/>
</dbReference>
<comment type="subcellular location">
    <subcellularLocation>
        <location evidence="1">Membrane</location>
        <topology evidence="1">Multi-pass membrane protein</topology>
    </subcellularLocation>
</comment>
<evidence type="ECO:0000313" key="9">
    <source>
        <dbReference type="Proteomes" id="UP000193648"/>
    </source>
</evidence>
<evidence type="ECO:0000256" key="4">
    <source>
        <dbReference type="ARBA" id="ARBA00022989"/>
    </source>
</evidence>
<evidence type="ECO:0000256" key="1">
    <source>
        <dbReference type="ARBA" id="ARBA00004141"/>
    </source>
</evidence>
<gene>
    <name evidence="8" type="ORF">BCR41DRAFT_388316</name>
</gene>
<dbReference type="EMBL" id="MCFF01000034">
    <property type="protein sequence ID" value="ORZ09347.1"/>
    <property type="molecule type" value="Genomic_DNA"/>
</dbReference>
<dbReference type="OrthoDB" id="310870at2759"/>
<name>A0A1Y2GGQ9_9FUNG</name>
<feature type="transmembrane region" description="Helical" evidence="6">
    <location>
        <begin position="35"/>
        <end position="55"/>
    </location>
</feature>
<dbReference type="Pfam" id="PF00520">
    <property type="entry name" value="Ion_trans"/>
    <property type="match status" value="1"/>
</dbReference>
<keyword evidence="3" id="KW-0677">Repeat</keyword>
<keyword evidence="5 6" id="KW-0472">Membrane</keyword>
<dbReference type="Proteomes" id="UP000193648">
    <property type="component" value="Unassembled WGS sequence"/>
</dbReference>
<dbReference type="GO" id="GO:0098703">
    <property type="term" value="P:calcium ion import across plasma membrane"/>
    <property type="evidence" value="ECO:0007669"/>
    <property type="project" value="TreeGrafter"/>
</dbReference>
<evidence type="ECO:0000256" key="5">
    <source>
        <dbReference type="ARBA" id="ARBA00023136"/>
    </source>
</evidence>
<dbReference type="GO" id="GO:0005886">
    <property type="term" value="C:plasma membrane"/>
    <property type="evidence" value="ECO:0007669"/>
    <property type="project" value="TreeGrafter"/>
</dbReference>
<dbReference type="InParanoid" id="A0A1Y2GGQ9"/>
<dbReference type="InterPro" id="IPR005821">
    <property type="entry name" value="Ion_trans_dom"/>
</dbReference>
<protein>
    <recommendedName>
        <fullName evidence="7">Ion transport domain-containing protein</fullName>
    </recommendedName>
</protein>
<evidence type="ECO:0000256" key="3">
    <source>
        <dbReference type="ARBA" id="ARBA00022737"/>
    </source>
</evidence>
<feature type="domain" description="Ion transport" evidence="7">
    <location>
        <begin position="3"/>
        <end position="177"/>
    </location>
</feature>
<keyword evidence="9" id="KW-1185">Reference proteome</keyword>
<evidence type="ECO:0000313" key="8">
    <source>
        <dbReference type="EMBL" id="ORZ09347.1"/>
    </source>
</evidence>
<keyword evidence="2 6" id="KW-0812">Transmembrane</keyword>
<evidence type="ECO:0000256" key="6">
    <source>
        <dbReference type="SAM" id="Phobius"/>
    </source>
</evidence>